<feature type="transmembrane region" description="Helical" evidence="2">
    <location>
        <begin position="53"/>
        <end position="71"/>
    </location>
</feature>
<dbReference type="OrthoDB" id="5866995at2759"/>
<name>A0A4U8UTP1_STECR</name>
<reference evidence="3 4" key="2">
    <citation type="journal article" date="2019" name="G3 (Bethesda)">
        <title>Hybrid Assembly of the Genome of the Entomopathogenic Nematode Steinernema carpocapsae Identifies the X-Chromosome.</title>
        <authorList>
            <person name="Serra L."/>
            <person name="Macchietto M."/>
            <person name="Macias-Munoz A."/>
            <person name="McGill C.J."/>
            <person name="Rodriguez I.M."/>
            <person name="Rodriguez B."/>
            <person name="Murad R."/>
            <person name="Mortazavi A."/>
        </authorList>
    </citation>
    <scope>NUCLEOTIDE SEQUENCE [LARGE SCALE GENOMIC DNA]</scope>
    <source>
        <strain evidence="3 4">ALL</strain>
    </source>
</reference>
<comment type="caution">
    <text evidence="3">The sequence shown here is derived from an EMBL/GenBank/DDBJ whole genome shotgun (WGS) entry which is preliminary data.</text>
</comment>
<reference evidence="3 4" key="1">
    <citation type="journal article" date="2015" name="Genome Biol.">
        <title>Comparative genomics of Steinernema reveals deeply conserved gene regulatory networks.</title>
        <authorList>
            <person name="Dillman A.R."/>
            <person name="Macchietto M."/>
            <person name="Porter C.F."/>
            <person name="Rogers A."/>
            <person name="Williams B."/>
            <person name="Antoshechkin I."/>
            <person name="Lee M.M."/>
            <person name="Goodwin Z."/>
            <person name="Lu X."/>
            <person name="Lewis E.E."/>
            <person name="Goodrich-Blair H."/>
            <person name="Stock S.P."/>
            <person name="Adams B.J."/>
            <person name="Sternberg P.W."/>
            <person name="Mortazavi A."/>
        </authorList>
    </citation>
    <scope>NUCLEOTIDE SEQUENCE [LARGE SCALE GENOMIC DNA]</scope>
    <source>
        <strain evidence="3 4">ALL</strain>
    </source>
</reference>
<evidence type="ECO:0000256" key="2">
    <source>
        <dbReference type="SAM" id="Phobius"/>
    </source>
</evidence>
<dbReference type="Proteomes" id="UP000298663">
    <property type="component" value="Unassembled WGS sequence"/>
</dbReference>
<feature type="compositionally biased region" description="Basic and acidic residues" evidence="1">
    <location>
        <begin position="209"/>
        <end position="220"/>
    </location>
</feature>
<feature type="compositionally biased region" description="Polar residues" evidence="1">
    <location>
        <begin position="180"/>
        <end position="208"/>
    </location>
</feature>
<dbReference type="AlphaFoldDB" id="A0A4U8UTP1"/>
<evidence type="ECO:0000313" key="3">
    <source>
        <dbReference type="EMBL" id="TMS35138.1"/>
    </source>
</evidence>
<evidence type="ECO:0000313" key="4">
    <source>
        <dbReference type="Proteomes" id="UP000298663"/>
    </source>
</evidence>
<feature type="region of interest" description="Disordered" evidence="1">
    <location>
        <begin position="180"/>
        <end position="220"/>
    </location>
</feature>
<evidence type="ECO:0008006" key="5">
    <source>
        <dbReference type="Google" id="ProtNLM"/>
    </source>
</evidence>
<proteinExistence type="predicted"/>
<gene>
    <name evidence="3" type="ORF">L596_002598</name>
</gene>
<organism evidence="3 4">
    <name type="scientific">Steinernema carpocapsae</name>
    <name type="common">Entomopathogenic nematode</name>
    <dbReference type="NCBI Taxonomy" id="34508"/>
    <lineage>
        <taxon>Eukaryota</taxon>
        <taxon>Metazoa</taxon>
        <taxon>Ecdysozoa</taxon>
        <taxon>Nematoda</taxon>
        <taxon>Chromadorea</taxon>
        <taxon>Rhabditida</taxon>
        <taxon>Tylenchina</taxon>
        <taxon>Panagrolaimomorpha</taxon>
        <taxon>Strongyloidoidea</taxon>
        <taxon>Steinernematidae</taxon>
        <taxon>Steinernema</taxon>
    </lineage>
</organism>
<keyword evidence="4" id="KW-1185">Reference proteome</keyword>
<dbReference type="EMBL" id="AZBU02000001">
    <property type="protein sequence ID" value="TMS35138.1"/>
    <property type="molecule type" value="Genomic_DNA"/>
</dbReference>
<accession>A0A4U8UTP1</accession>
<keyword evidence="2" id="KW-0812">Transmembrane</keyword>
<sequence>MNSVCNCSAAVSQMVNVSNSQCLRDIRNVVRVVNAQLWREAKQSPEYLMGADLYTACILLLFASIIILLMIRAIKPSETLDDQVTLLLNSMRVRVEYEDQARQKRKLREAKRRAQRWLAEAKNKIQPRMQAVTDKTEKMSVTSTPAQSLLPKKNYHRAASYHQFVPQIVVTSETQQISIEDSSPISAPYSRASSTFSFGEMSQQSAQSKKNDVEEYKTVV</sequence>
<protein>
    <recommendedName>
        <fullName evidence="5">Transmembrane protein</fullName>
    </recommendedName>
</protein>
<evidence type="ECO:0000256" key="1">
    <source>
        <dbReference type="SAM" id="MobiDB-lite"/>
    </source>
</evidence>
<keyword evidence="2" id="KW-0472">Membrane</keyword>
<keyword evidence="2" id="KW-1133">Transmembrane helix</keyword>
<dbReference type="STRING" id="34508.A0A4U8UTP1"/>